<dbReference type="Gene3D" id="2.60.120.10">
    <property type="entry name" value="Jelly Rolls"/>
    <property type="match status" value="1"/>
</dbReference>
<dbReference type="InterPro" id="IPR003313">
    <property type="entry name" value="AraC-bd"/>
</dbReference>
<dbReference type="Gene3D" id="1.10.10.60">
    <property type="entry name" value="Homeodomain-like"/>
    <property type="match status" value="2"/>
</dbReference>
<sequence>MNNHILSIFFGQYINKTVALHHHSHWQLEIIIDGSVQSNVEQNNYTLYPGDMLLLPPYVKHNFVYHCPDVKWITLKFERDWHDRPHWSGVITRNDTTAKLITAFQTVVERVDVSPYERAFTAGILEALFEYVHTELLHTNRNAEQAFFDEITTFITSKAAQPLTVQEIAEHFGYTRSHLSVKFKQISGYSMKHHIDQLRIQHIKQLLRYTEFSISTIAIQLGFADLFSFSRFFKKHTQLSPREFIQQHK</sequence>
<keyword evidence="6" id="KW-1185">Reference proteome</keyword>
<dbReference type="SUPFAM" id="SSF51215">
    <property type="entry name" value="Regulatory protein AraC"/>
    <property type="match status" value="1"/>
</dbReference>
<comment type="caution">
    <text evidence="5">The sequence shown here is derived from an EMBL/GenBank/DDBJ whole genome shotgun (WGS) entry which is preliminary data.</text>
</comment>
<dbReference type="Proteomes" id="UP001597362">
    <property type="component" value="Unassembled WGS sequence"/>
</dbReference>
<evidence type="ECO:0000256" key="1">
    <source>
        <dbReference type="ARBA" id="ARBA00023015"/>
    </source>
</evidence>
<gene>
    <name evidence="5" type="ORF">ACFSJH_08390</name>
</gene>
<keyword evidence="2" id="KW-0238">DNA-binding</keyword>
<proteinExistence type="predicted"/>
<feature type="domain" description="HTH araC/xylS-type" evidence="4">
    <location>
        <begin position="149"/>
        <end position="247"/>
    </location>
</feature>
<accession>A0ABW4YJ15</accession>
<dbReference type="PANTHER" id="PTHR43280:SF2">
    <property type="entry name" value="HTH-TYPE TRANSCRIPTIONAL REGULATOR EXSA"/>
    <property type="match status" value="1"/>
</dbReference>
<evidence type="ECO:0000259" key="4">
    <source>
        <dbReference type="PROSITE" id="PS01124"/>
    </source>
</evidence>
<dbReference type="InterPro" id="IPR009057">
    <property type="entry name" value="Homeodomain-like_sf"/>
</dbReference>
<dbReference type="PANTHER" id="PTHR43280">
    <property type="entry name" value="ARAC-FAMILY TRANSCRIPTIONAL REGULATOR"/>
    <property type="match status" value="1"/>
</dbReference>
<dbReference type="InterPro" id="IPR037923">
    <property type="entry name" value="HTH-like"/>
</dbReference>
<protein>
    <submittedName>
        <fullName evidence="5">AraC family transcriptional regulator</fullName>
    </submittedName>
</protein>
<dbReference type="InterPro" id="IPR014710">
    <property type="entry name" value="RmlC-like_jellyroll"/>
</dbReference>
<evidence type="ECO:0000256" key="2">
    <source>
        <dbReference type="ARBA" id="ARBA00023125"/>
    </source>
</evidence>
<reference evidence="6" key="1">
    <citation type="journal article" date="2019" name="Int. J. Syst. Evol. Microbiol.">
        <title>The Global Catalogue of Microorganisms (GCM) 10K type strain sequencing project: providing services to taxonomists for standard genome sequencing and annotation.</title>
        <authorList>
            <consortium name="The Broad Institute Genomics Platform"/>
            <consortium name="The Broad Institute Genome Sequencing Center for Infectious Disease"/>
            <person name="Wu L."/>
            <person name="Ma J."/>
        </authorList>
    </citation>
    <scope>NUCLEOTIDE SEQUENCE [LARGE SCALE GENOMIC DNA]</scope>
    <source>
        <strain evidence="6">GH52</strain>
    </source>
</reference>
<keyword evidence="1" id="KW-0805">Transcription regulation</keyword>
<dbReference type="PROSITE" id="PS01124">
    <property type="entry name" value="HTH_ARAC_FAMILY_2"/>
    <property type="match status" value="1"/>
</dbReference>
<dbReference type="Pfam" id="PF02311">
    <property type="entry name" value="AraC_binding"/>
    <property type="match status" value="1"/>
</dbReference>
<evidence type="ECO:0000313" key="5">
    <source>
        <dbReference type="EMBL" id="MFD2115745.1"/>
    </source>
</evidence>
<evidence type="ECO:0000256" key="3">
    <source>
        <dbReference type="ARBA" id="ARBA00023163"/>
    </source>
</evidence>
<dbReference type="RefSeq" id="WP_377771200.1">
    <property type="nucleotide sequence ID" value="NZ_JBHUHO010000024.1"/>
</dbReference>
<dbReference type="Pfam" id="PF12833">
    <property type="entry name" value="HTH_18"/>
    <property type="match status" value="1"/>
</dbReference>
<organism evidence="5 6">
    <name type="scientific">Paenibacillus yanchengensis</name>
    <dbReference type="NCBI Taxonomy" id="2035833"/>
    <lineage>
        <taxon>Bacteria</taxon>
        <taxon>Bacillati</taxon>
        <taxon>Bacillota</taxon>
        <taxon>Bacilli</taxon>
        <taxon>Bacillales</taxon>
        <taxon>Paenibacillaceae</taxon>
        <taxon>Paenibacillus</taxon>
    </lineage>
</organism>
<dbReference type="PROSITE" id="PS00041">
    <property type="entry name" value="HTH_ARAC_FAMILY_1"/>
    <property type="match status" value="1"/>
</dbReference>
<name>A0ABW4YJ15_9BACL</name>
<dbReference type="InterPro" id="IPR018060">
    <property type="entry name" value="HTH_AraC"/>
</dbReference>
<evidence type="ECO:0000313" key="6">
    <source>
        <dbReference type="Proteomes" id="UP001597362"/>
    </source>
</evidence>
<keyword evidence="3" id="KW-0804">Transcription</keyword>
<dbReference type="SMART" id="SM00342">
    <property type="entry name" value="HTH_ARAC"/>
    <property type="match status" value="1"/>
</dbReference>
<dbReference type="InterPro" id="IPR018062">
    <property type="entry name" value="HTH_AraC-typ_CS"/>
</dbReference>
<dbReference type="EMBL" id="JBHUHO010000024">
    <property type="protein sequence ID" value="MFD2115745.1"/>
    <property type="molecule type" value="Genomic_DNA"/>
</dbReference>
<dbReference type="SUPFAM" id="SSF46689">
    <property type="entry name" value="Homeodomain-like"/>
    <property type="match status" value="2"/>
</dbReference>